<protein>
    <submittedName>
        <fullName evidence="2">Carboxypeptidase-like protein</fullName>
    </submittedName>
</protein>
<keyword evidence="2" id="KW-0378">Hydrolase</keyword>
<evidence type="ECO:0000256" key="1">
    <source>
        <dbReference type="SAM" id="SignalP"/>
    </source>
</evidence>
<sequence>MKKNFTLLLLFLIAVATQAQIKGVVKDVTGKPLPFVNIFEENTYTATTTNELGKFELNIKTPGKHVILFQYLGYKTGKQVVDIAENPISIEVVLLEEEISLNEVVINPNDNPANEIIRNAIKNKKTNAAKTARYTADFYSRGIFRVKNLPKTILGQKLDFFDEIIDSTRSGILYLSETVSKVTFQKPDKLKEVILASKVSGNDNGFSFNNASSANFDFYDNYLEFDTNVVSPIADNAFNYYKYSFEGSFFNENRQQINKIKIIPRRETEPVMSGYIYIVDDTYAVYAVDVSLTGKQMQNPAINVLNLKQSFSYNNLSKIWTKNTQTLDFDAGMFGVNISGGFTYVFSNFEFPEKFDKKTFTAEVIRFEENANKKEDSFWNTIRPVPLTEEETTDYLKKDALQEKKKSQVYLDSIDKKKNKFGLLDIINGYSYSNSFKKWTINYNGPALNTSFNTVQGYNTSIGLSYFKNNEDKKTYYQFGSNLAYGFSDEKFRPTGYFSAKLDNKSKSFLTVFGGNVATQFNPEEPIARIVNMVSTLFFKDNYMKLYEKNFVTANFSREIFNGLNMTAAVEYAERKPLFNTSDYTLIKNDDLYTSNNPLLPLDETVAAIDRHNLVKLNIAGRIKFGQEYITRPDGKYNLGNDKYPTLLFGYEKGFASNNDNYNYDKVTARITQNLTLGNKGETGINIRAGKFFNAENISFVDYKHFNGNETHVSIGTSFINSFNLLPYYAASTNDSYLETHFEHNDKGYIMNKIPLLNKLQSKLMLGFKNLAVPDRKPYQEFSVGLSNLGFGKVRIFRVDYVRSYQGGFQGDGVMFGINF</sequence>
<evidence type="ECO:0000313" key="3">
    <source>
        <dbReference type="Proteomes" id="UP000295260"/>
    </source>
</evidence>
<keyword evidence="2" id="KW-0121">Carboxypeptidase</keyword>
<name>A0A4R6QG31_9FLAO</name>
<feature type="signal peptide" evidence="1">
    <location>
        <begin position="1"/>
        <end position="19"/>
    </location>
</feature>
<dbReference type="RefSeq" id="WP_133531556.1">
    <property type="nucleotide sequence ID" value="NZ_SNXR01000002.1"/>
</dbReference>
<dbReference type="SUPFAM" id="SSF49464">
    <property type="entry name" value="Carboxypeptidase regulatory domain-like"/>
    <property type="match status" value="1"/>
</dbReference>
<dbReference type="InterPro" id="IPR008969">
    <property type="entry name" value="CarboxyPept-like_regulatory"/>
</dbReference>
<dbReference type="Gene3D" id="2.60.40.1120">
    <property type="entry name" value="Carboxypeptidase-like, regulatory domain"/>
    <property type="match status" value="1"/>
</dbReference>
<proteinExistence type="predicted"/>
<dbReference type="InterPro" id="IPR043741">
    <property type="entry name" value="DUF5686"/>
</dbReference>
<reference evidence="2 3" key="1">
    <citation type="submission" date="2019-03" db="EMBL/GenBank/DDBJ databases">
        <title>Genomic Encyclopedia of Archaeal and Bacterial Type Strains, Phase II (KMG-II): from individual species to whole genera.</title>
        <authorList>
            <person name="Goeker M."/>
        </authorList>
    </citation>
    <scope>NUCLEOTIDE SEQUENCE [LARGE SCALE GENOMIC DNA]</scope>
    <source>
        <strain evidence="2 3">DSM 25687</strain>
    </source>
</reference>
<keyword evidence="1" id="KW-0732">Signal</keyword>
<organism evidence="2 3">
    <name type="scientific">Flavobacterium dankookense</name>
    <dbReference type="NCBI Taxonomy" id="706186"/>
    <lineage>
        <taxon>Bacteria</taxon>
        <taxon>Pseudomonadati</taxon>
        <taxon>Bacteroidota</taxon>
        <taxon>Flavobacteriia</taxon>
        <taxon>Flavobacteriales</taxon>
        <taxon>Flavobacteriaceae</taxon>
        <taxon>Flavobacterium</taxon>
    </lineage>
</organism>
<dbReference type="Proteomes" id="UP000295260">
    <property type="component" value="Unassembled WGS sequence"/>
</dbReference>
<accession>A0A4R6QG31</accession>
<keyword evidence="3" id="KW-1185">Reference proteome</keyword>
<comment type="caution">
    <text evidence="2">The sequence shown here is derived from an EMBL/GenBank/DDBJ whole genome shotgun (WGS) entry which is preliminary data.</text>
</comment>
<keyword evidence="2" id="KW-0645">Protease</keyword>
<dbReference type="EMBL" id="SNXR01000002">
    <property type="protein sequence ID" value="TDP61747.1"/>
    <property type="molecule type" value="Genomic_DNA"/>
</dbReference>
<dbReference type="Pfam" id="PF13715">
    <property type="entry name" value="CarbopepD_reg_2"/>
    <property type="match status" value="1"/>
</dbReference>
<dbReference type="AlphaFoldDB" id="A0A4R6QG31"/>
<gene>
    <name evidence="2" type="ORF">BC748_0163</name>
</gene>
<dbReference type="Pfam" id="PF18939">
    <property type="entry name" value="DUF5686"/>
    <property type="match status" value="1"/>
</dbReference>
<evidence type="ECO:0000313" key="2">
    <source>
        <dbReference type="EMBL" id="TDP61747.1"/>
    </source>
</evidence>
<dbReference type="GO" id="GO:0004180">
    <property type="term" value="F:carboxypeptidase activity"/>
    <property type="evidence" value="ECO:0007669"/>
    <property type="project" value="UniProtKB-KW"/>
</dbReference>
<feature type="chain" id="PRO_5020658452" evidence="1">
    <location>
        <begin position="20"/>
        <end position="820"/>
    </location>
</feature>
<dbReference type="OrthoDB" id="983143at2"/>